<dbReference type="Proteomes" id="UP001195483">
    <property type="component" value="Unassembled WGS sequence"/>
</dbReference>
<evidence type="ECO:0000313" key="2">
    <source>
        <dbReference type="EMBL" id="KAK3602426.1"/>
    </source>
</evidence>
<comment type="caution">
    <text evidence="2">The sequence shown here is derived from an EMBL/GenBank/DDBJ whole genome shotgun (WGS) entry which is preliminary data.</text>
</comment>
<protein>
    <submittedName>
        <fullName evidence="2">Uncharacterized protein</fullName>
    </submittedName>
</protein>
<accession>A0AAE0T2H8</accession>
<dbReference type="AlphaFoldDB" id="A0AAE0T2H8"/>
<sequence>GKLKSSNVSLDDILIRRRDVVEDKIVLYSSDGKLKPGIFVSTITDKLTTVDSTANALKSLNDEYNNHKAEFNKLYEEKKSIVDKIDKQLIEFLGNPPVTTPNIAEIKASMLEIATFQLRYEEHVKQFSTFRKNIVDKFLGGPLDKIDIKLQDIKKSIEEIPAINRQLEAINTDITTFKNNLPLLEKIKIPHERNIINM</sequence>
<name>A0AAE0T2H8_9BIVA</name>
<reference evidence="2" key="3">
    <citation type="submission" date="2023-05" db="EMBL/GenBank/DDBJ databases">
        <authorList>
            <person name="Smith C.H."/>
        </authorList>
    </citation>
    <scope>NUCLEOTIDE SEQUENCE</scope>
    <source>
        <strain evidence="2">CHS0354</strain>
        <tissue evidence="2">Mantle</tissue>
    </source>
</reference>
<organism evidence="2 3">
    <name type="scientific">Potamilus streckersoni</name>
    <dbReference type="NCBI Taxonomy" id="2493646"/>
    <lineage>
        <taxon>Eukaryota</taxon>
        <taxon>Metazoa</taxon>
        <taxon>Spiralia</taxon>
        <taxon>Lophotrochozoa</taxon>
        <taxon>Mollusca</taxon>
        <taxon>Bivalvia</taxon>
        <taxon>Autobranchia</taxon>
        <taxon>Heteroconchia</taxon>
        <taxon>Palaeoheterodonta</taxon>
        <taxon>Unionida</taxon>
        <taxon>Unionoidea</taxon>
        <taxon>Unionidae</taxon>
        <taxon>Ambleminae</taxon>
        <taxon>Lampsilini</taxon>
        <taxon>Potamilus</taxon>
    </lineage>
</organism>
<feature type="non-terminal residue" evidence="2">
    <location>
        <position position="198"/>
    </location>
</feature>
<reference evidence="2" key="2">
    <citation type="journal article" date="2021" name="Genome Biol. Evol.">
        <title>Developing a high-quality reference genome for a parasitic bivalve with doubly uniparental inheritance (Bivalvia: Unionida).</title>
        <authorList>
            <person name="Smith C.H."/>
        </authorList>
    </citation>
    <scope>NUCLEOTIDE SEQUENCE</scope>
    <source>
        <strain evidence="2">CHS0354</strain>
        <tissue evidence="2">Mantle</tissue>
    </source>
</reference>
<feature type="non-terminal residue" evidence="2">
    <location>
        <position position="1"/>
    </location>
</feature>
<feature type="coiled-coil region" evidence="1">
    <location>
        <begin position="50"/>
        <end position="77"/>
    </location>
</feature>
<reference evidence="2" key="1">
    <citation type="journal article" date="2021" name="Genome Biol. Evol.">
        <title>A High-Quality Reference Genome for a Parasitic Bivalve with Doubly Uniparental Inheritance (Bivalvia: Unionida).</title>
        <authorList>
            <person name="Smith C.H."/>
        </authorList>
    </citation>
    <scope>NUCLEOTIDE SEQUENCE</scope>
    <source>
        <strain evidence="2">CHS0354</strain>
    </source>
</reference>
<evidence type="ECO:0000256" key="1">
    <source>
        <dbReference type="SAM" id="Coils"/>
    </source>
</evidence>
<dbReference type="EMBL" id="JAEAOA010001343">
    <property type="protein sequence ID" value="KAK3602426.1"/>
    <property type="molecule type" value="Genomic_DNA"/>
</dbReference>
<proteinExistence type="predicted"/>
<evidence type="ECO:0000313" key="3">
    <source>
        <dbReference type="Proteomes" id="UP001195483"/>
    </source>
</evidence>
<keyword evidence="1" id="KW-0175">Coiled coil</keyword>
<gene>
    <name evidence="2" type="ORF">CHS0354_022213</name>
</gene>
<keyword evidence="3" id="KW-1185">Reference proteome</keyword>